<feature type="repeat" description="TPR" evidence="4">
    <location>
        <begin position="537"/>
        <end position="570"/>
    </location>
</feature>
<dbReference type="PROSITE" id="PS50067">
    <property type="entry name" value="KINESIN_MOTOR_2"/>
    <property type="match status" value="1"/>
</dbReference>
<dbReference type="SUPFAM" id="SSF52540">
    <property type="entry name" value="P-loop containing nucleoside triphosphate hydrolases"/>
    <property type="match status" value="1"/>
</dbReference>
<keyword evidence="5" id="KW-0493">Microtubule</keyword>
<feature type="compositionally biased region" description="Basic and acidic residues" evidence="7">
    <location>
        <begin position="446"/>
        <end position="466"/>
    </location>
</feature>
<evidence type="ECO:0000313" key="9">
    <source>
        <dbReference type="EMBL" id="TFK46802.1"/>
    </source>
</evidence>
<name>A0A5C3MN05_9AGAM</name>
<dbReference type="PROSITE" id="PS00411">
    <property type="entry name" value="KINESIN_MOTOR_1"/>
    <property type="match status" value="1"/>
</dbReference>
<evidence type="ECO:0000256" key="3">
    <source>
        <dbReference type="PROSITE-ProRule" id="PRU00283"/>
    </source>
</evidence>
<dbReference type="InterPro" id="IPR001752">
    <property type="entry name" value="Kinesin_motor_dom"/>
</dbReference>
<keyword evidence="6" id="KW-0175">Coiled coil</keyword>
<organism evidence="9 10">
    <name type="scientific">Heliocybe sulcata</name>
    <dbReference type="NCBI Taxonomy" id="5364"/>
    <lineage>
        <taxon>Eukaryota</taxon>
        <taxon>Fungi</taxon>
        <taxon>Dikarya</taxon>
        <taxon>Basidiomycota</taxon>
        <taxon>Agaricomycotina</taxon>
        <taxon>Agaricomycetes</taxon>
        <taxon>Gloeophyllales</taxon>
        <taxon>Gloeophyllaceae</taxon>
        <taxon>Heliocybe</taxon>
    </lineage>
</organism>
<dbReference type="GO" id="GO:0051231">
    <property type="term" value="P:spindle elongation"/>
    <property type="evidence" value="ECO:0007669"/>
    <property type="project" value="TreeGrafter"/>
</dbReference>
<gene>
    <name evidence="9" type="ORF">OE88DRAFT_1667040</name>
</gene>
<dbReference type="PRINTS" id="PR00380">
    <property type="entry name" value="KINESINHEAVY"/>
</dbReference>
<evidence type="ECO:0000256" key="4">
    <source>
        <dbReference type="PROSITE-ProRule" id="PRU00339"/>
    </source>
</evidence>
<dbReference type="PROSITE" id="PS50005">
    <property type="entry name" value="TPR"/>
    <property type="match status" value="1"/>
</dbReference>
<dbReference type="STRING" id="5364.A0A5C3MN05"/>
<evidence type="ECO:0000256" key="1">
    <source>
        <dbReference type="ARBA" id="ARBA00022741"/>
    </source>
</evidence>
<dbReference type="PANTHER" id="PTHR47969">
    <property type="entry name" value="CHROMOSOME-ASSOCIATED KINESIN KIF4A-RELATED"/>
    <property type="match status" value="1"/>
</dbReference>
<evidence type="ECO:0000256" key="5">
    <source>
        <dbReference type="RuleBase" id="RU000394"/>
    </source>
</evidence>
<dbReference type="EMBL" id="ML213527">
    <property type="protein sequence ID" value="TFK46802.1"/>
    <property type="molecule type" value="Genomic_DNA"/>
</dbReference>
<keyword evidence="10" id="KW-1185">Reference proteome</keyword>
<dbReference type="GO" id="GO:0007018">
    <property type="term" value="P:microtubule-based movement"/>
    <property type="evidence" value="ECO:0007669"/>
    <property type="project" value="InterPro"/>
</dbReference>
<dbReference type="Gene3D" id="3.40.850.10">
    <property type="entry name" value="Kinesin motor domain"/>
    <property type="match status" value="1"/>
</dbReference>
<dbReference type="Proteomes" id="UP000305948">
    <property type="component" value="Unassembled WGS sequence"/>
</dbReference>
<evidence type="ECO:0000256" key="6">
    <source>
        <dbReference type="SAM" id="Coils"/>
    </source>
</evidence>
<dbReference type="SMART" id="SM00129">
    <property type="entry name" value="KISc"/>
    <property type="match status" value="1"/>
</dbReference>
<dbReference type="PANTHER" id="PTHR47969:SF9">
    <property type="entry name" value="KINESIN-LIKE PROTEIN"/>
    <property type="match status" value="1"/>
</dbReference>
<dbReference type="CDD" id="cd00106">
    <property type="entry name" value="KISc"/>
    <property type="match status" value="1"/>
</dbReference>
<dbReference type="OrthoDB" id="3176171at2759"/>
<dbReference type="GO" id="GO:0005875">
    <property type="term" value="C:microtubule associated complex"/>
    <property type="evidence" value="ECO:0007669"/>
    <property type="project" value="TreeGrafter"/>
</dbReference>
<dbReference type="InterPro" id="IPR019821">
    <property type="entry name" value="Kinesin_motor_CS"/>
</dbReference>
<keyword evidence="3 5" id="KW-0505">Motor protein</keyword>
<dbReference type="GO" id="GO:0007052">
    <property type="term" value="P:mitotic spindle organization"/>
    <property type="evidence" value="ECO:0007669"/>
    <property type="project" value="TreeGrafter"/>
</dbReference>
<evidence type="ECO:0000256" key="7">
    <source>
        <dbReference type="SAM" id="MobiDB-lite"/>
    </source>
</evidence>
<evidence type="ECO:0000256" key="2">
    <source>
        <dbReference type="ARBA" id="ARBA00022840"/>
    </source>
</evidence>
<feature type="region of interest" description="Disordered" evidence="7">
    <location>
        <begin position="588"/>
        <end position="666"/>
    </location>
</feature>
<dbReference type="GO" id="GO:0005874">
    <property type="term" value="C:microtubule"/>
    <property type="evidence" value="ECO:0007669"/>
    <property type="project" value="UniProtKB-KW"/>
</dbReference>
<protein>
    <recommendedName>
        <fullName evidence="5">Kinesin-like protein</fullName>
    </recommendedName>
</protein>
<dbReference type="InterPro" id="IPR036961">
    <property type="entry name" value="Kinesin_motor_dom_sf"/>
</dbReference>
<dbReference type="Pfam" id="PF00225">
    <property type="entry name" value="Kinesin"/>
    <property type="match status" value="1"/>
</dbReference>
<dbReference type="GO" id="GO:0003777">
    <property type="term" value="F:microtubule motor activity"/>
    <property type="evidence" value="ECO:0007669"/>
    <property type="project" value="InterPro"/>
</dbReference>
<proteinExistence type="inferred from homology"/>
<dbReference type="InterPro" id="IPR027640">
    <property type="entry name" value="Kinesin-like_fam"/>
</dbReference>
<feature type="compositionally biased region" description="Basic residues" evidence="7">
    <location>
        <begin position="595"/>
        <end position="608"/>
    </location>
</feature>
<feature type="coiled-coil region" evidence="6">
    <location>
        <begin position="494"/>
        <end position="521"/>
    </location>
</feature>
<dbReference type="GO" id="GO:0005524">
    <property type="term" value="F:ATP binding"/>
    <property type="evidence" value="ECO:0007669"/>
    <property type="project" value="UniProtKB-UniRule"/>
</dbReference>
<feature type="region of interest" description="Disordered" evidence="7">
    <location>
        <begin position="446"/>
        <end position="480"/>
    </location>
</feature>
<evidence type="ECO:0000259" key="8">
    <source>
        <dbReference type="PROSITE" id="PS50067"/>
    </source>
</evidence>
<feature type="compositionally biased region" description="Polar residues" evidence="7">
    <location>
        <begin position="470"/>
        <end position="479"/>
    </location>
</feature>
<feature type="region of interest" description="Disordered" evidence="7">
    <location>
        <begin position="370"/>
        <end position="408"/>
    </location>
</feature>
<keyword evidence="4" id="KW-0802">TPR repeat</keyword>
<sequence>MAHKVKIAARLRPRIGMEPEDDGMHVVNGEDGQSCVAVVNPRDANSVFRFPFSSCYGQASTQDEIFDNDVRPLVDVAFNGVTVTIFAYGVTSSGKTHTMQGTKEEPGVIPRVVQAVVNHKATFPPGEVSLAASYYEIYCDEVYDLFVNRETAPKLPVRENGAGQVFVANLSSMPIDSFADFDALFSRANKQRSVGATNLNRASSRSHAILTMEISIKEDDKILTGKINLVDLAGSENNKLTGNDATRMAESAAINKSLSVLGQVVHALNQGASRIPYRNSKLTRILQDALGGSSVGLLICNLAPGAKFRQDTLNTLNFAVRTKNVENKPVVNERETAPPPKRHFAAIPAPAPKLAPAAFPTMPEIVAGPSRQAVAGPSKARSRVPRPSMAFGGRPSLAVPGLHAPHAKGSLSKASALLTLTEEEIDERIAKAVEAEVARRLAAAEQARREAEEERSVEADLSRTEEEVSGFTSGSTSTLVEERPIPSGLLTPLLKKHKDLDDELRQRLQDLEKKFEHSSKELQLADVLSPVSKKKTGRAYVALARAHSEKGDLQVALDMYRKAETYVPDNQKLKERILEIEWAVNSGKEYQPSPKKAKKQKAKKRSKPARQLQLPETAGQDENEDPNIGELEEDASRTSPVKRPATDLGYGVPPAQTPFKKQKTVLPTIGEDVASDSEVMPPPERKGVKTLFANVRRIISA</sequence>
<accession>A0A5C3MN05</accession>
<dbReference type="InterPro" id="IPR019734">
    <property type="entry name" value="TPR_rpt"/>
</dbReference>
<reference evidence="9 10" key="1">
    <citation type="journal article" date="2019" name="Nat. Ecol. Evol.">
        <title>Megaphylogeny resolves global patterns of mushroom evolution.</title>
        <authorList>
            <person name="Varga T."/>
            <person name="Krizsan K."/>
            <person name="Foldi C."/>
            <person name="Dima B."/>
            <person name="Sanchez-Garcia M."/>
            <person name="Sanchez-Ramirez S."/>
            <person name="Szollosi G.J."/>
            <person name="Szarkandi J.G."/>
            <person name="Papp V."/>
            <person name="Albert L."/>
            <person name="Andreopoulos W."/>
            <person name="Angelini C."/>
            <person name="Antonin V."/>
            <person name="Barry K.W."/>
            <person name="Bougher N.L."/>
            <person name="Buchanan P."/>
            <person name="Buyck B."/>
            <person name="Bense V."/>
            <person name="Catcheside P."/>
            <person name="Chovatia M."/>
            <person name="Cooper J."/>
            <person name="Damon W."/>
            <person name="Desjardin D."/>
            <person name="Finy P."/>
            <person name="Geml J."/>
            <person name="Haridas S."/>
            <person name="Hughes K."/>
            <person name="Justo A."/>
            <person name="Karasinski D."/>
            <person name="Kautmanova I."/>
            <person name="Kiss B."/>
            <person name="Kocsube S."/>
            <person name="Kotiranta H."/>
            <person name="LaButti K.M."/>
            <person name="Lechner B.E."/>
            <person name="Liimatainen K."/>
            <person name="Lipzen A."/>
            <person name="Lukacs Z."/>
            <person name="Mihaltcheva S."/>
            <person name="Morgado L.N."/>
            <person name="Niskanen T."/>
            <person name="Noordeloos M.E."/>
            <person name="Ohm R.A."/>
            <person name="Ortiz-Santana B."/>
            <person name="Ovrebo C."/>
            <person name="Racz N."/>
            <person name="Riley R."/>
            <person name="Savchenko A."/>
            <person name="Shiryaev A."/>
            <person name="Soop K."/>
            <person name="Spirin V."/>
            <person name="Szebenyi C."/>
            <person name="Tomsovsky M."/>
            <person name="Tulloss R.E."/>
            <person name="Uehling J."/>
            <person name="Grigoriev I.V."/>
            <person name="Vagvolgyi C."/>
            <person name="Papp T."/>
            <person name="Martin F.M."/>
            <person name="Miettinen O."/>
            <person name="Hibbett D.S."/>
            <person name="Nagy L.G."/>
        </authorList>
    </citation>
    <scope>NUCLEOTIDE SEQUENCE [LARGE SCALE GENOMIC DNA]</scope>
    <source>
        <strain evidence="9 10">OMC1185</strain>
    </source>
</reference>
<keyword evidence="2 3" id="KW-0067">ATP-binding</keyword>
<dbReference type="GO" id="GO:0008017">
    <property type="term" value="F:microtubule binding"/>
    <property type="evidence" value="ECO:0007669"/>
    <property type="project" value="InterPro"/>
</dbReference>
<dbReference type="InterPro" id="IPR027417">
    <property type="entry name" value="P-loop_NTPase"/>
</dbReference>
<feature type="compositionally biased region" description="Acidic residues" evidence="7">
    <location>
        <begin position="619"/>
        <end position="633"/>
    </location>
</feature>
<keyword evidence="1 3" id="KW-0547">Nucleotide-binding</keyword>
<evidence type="ECO:0000313" key="10">
    <source>
        <dbReference type="Proteomes" id="UP000305948"/>
    </source>
</evidence>
<dbReference type="AlphaFoldDB" id="A0A5C3MN05"/>
<comment type="similarity">
    <text evidence="3 5">Belongs to the TRAFAC class myosin-kinesin ATPase superfamily. Kinesin family.</text>
</comment>
<feature type="binding site" evidence="3">
    <location>
        <begin position="89"/>
        <end position="96"/>
    </location>
    <ligand>
        <name>ATP</name>
        <dbReference type="ChEBI" id="CHEBI:30616"/>
    </ligand>
</feature>
<feature type="domain" description="Kinesin motor" evidence="8">
    <location>
        <begin position="4"/>
        <end position="325"/>
    </location>
</feature>